<name>A0A7C3GVA5_9BACT</name>
<dbReference type="InterPro" id="IPR036034">
    <property type="entry name" value="PDZ_sf"/>
</dbReference>
<dbReference type="SUPFAM" id="SSF50156">
    <property type="entry name" value="PDZ domain-like"/>
    <property type="match status" value="1"/>
</dbReference>
<proteinExistence type="predicted"/>
<accession>A0A7C3GVA5</accession>
<organism evidence="3">
    <name type="scientific">Thermosulfurimonas dismutans</name>
    <dbReference type="NCBI Taxonomy" id="999894"/>
    <lineage>
        <taxon>Bacteria</taxon>
        <taxon>Pseudomonadati</taxon>
        <taxon>Thermodesulfobacteriota</taxon>
        <taxon>Thermodesulfobacteria</taxon>
        <taxon>Thermodesulfobacteriales</taxon>
        <taxon>Thermodesulfobacteriaceae</taxon>
        <taxon>Thermosulfurimonas</taxon>
    </lineage>
</organism>
<dbReference type="Proteomes" id="UP000886043">
    <property type="component" value="Unassembled WGS sequence"/>
</dbReference>
<evidence type="ECO:0000313" key="3">
    <source>
        <dbReference type="EMBL" id="HFC98623.1"/>
    </source>
</evidence>
<evidence type="ECO:0000256" key="1">
    <source>
        <dbReference type="SAM" id="Phobius"/>
    </source>
</evidence>
<protein>
    <recommendedName>
        <fullName evidence="2">PDZ domain-containing protein</fullName>
    </recommendedName>
</protein>
<dbReference type="InterPro" id="IPR001478">
    <property type="entry name" value="PDZ"/>
</dbReference>
<dbReference type="AlphaFoldDB" id="A0A7C3GVA5"/>
<dbReference type="InterPro" id="IPR041489">
    <property type="entry name" value="PDZ_6"/>
</dbReference>
<evidence type="ECO:0000259" key="2">
    <source>
        <dbReference type="SMART" id="SM00228"/>
    </source>
</evidence>
<keyword evidence="1" id="KW-0812">Transmembrane</keyword>
<dbReference type="SMART" id="SM00228">
    <property type="entry name" value="PDZ"/>
    <property type="match status" value="1"/>
</dbReference>
<sequence>MFFWARALSILLLVCSMSTFLIFGYFQLRLSEISRIKTNKVSFAVSDRVPRVRFNWEKLWARFYLPSEESSPASSESIRIKAPELRAIYFGKETKLALLKFGKESYWVKEGDKVKGWRVAGIQPESVSLSFKDYQVVQKLFESGARASERESFGRSPSGSSRRMLVISREELERLTADIGSLFSRIRLRPHFRRGQIIGVRVEYVDPRSLFFRAGLRAGDVILTINGIPVRKNEDAFRIFETIKTASSLSVRVRRADKILTLKAEVR</sequence>
<feature type="domain" description="PDZ" evidence="2">
    <location>
        <begin position="182"/>
        <end position="257"/>
    </location>
</feature>
<keyword evidence="1" id="KW-1133">Transmembrane helix</keyword>
<gene>
    <name evidence="3" type="ORF">ENJ40_09265</name>
</gene>
<keyword evidence="1" id="KW-0472">Membrane</keyword>
<dbReference type="Gene3D" id="2.30.42.10">
    <property type="match status" value="1"/>
</dbReference>
<feature type="transmembrane region" description="Helical" evidence="1">
    <location>
        <begin position="6"/>
        <end position="28"/>
    </location>
</feature>
<dbReference type="Pfam" id="PF17820">
    <property type="entry name" value="PDZ_6"/>
    <property type="match status" value="1"/>
</dbReference>
<comment type="caution">
    <text evidence="3">The sequence shown here is derived from an EMBL/GenBank/DDBJ whole genome shotgun (WGS) entry which is preliminary data.</text>
</comment>
<reference evidence="3" key="1">
    <citation type="journal article" date="2020" name="mSystems">
        <title>Genome- and Community-Level Interaction Insights into Carbon Utilization and Element Cycling Functions of Hydrothermarchaeota in Hydrothermal Sediment.</title>
        <authorList>
            <person name="Zhou Z."/>
            <person name="Liu Y."/>
            <person name="Xu W."/>
            <person name="Pan J."/>
            <person name="Luo Z.H."/>
            <person name="Li M."/>
        </authorList>
    </citation>
    <scope>NUCLEOTIDE SEQUENCE [LARGE SCALE GENOMIC DNA]</scope>
    <source>
        <strain evidence="3">HyVt-483</strain>
    </source>
</reference>
<dbReference type="EMBL" id="DRMH01000128">
    <property type="protein sequence ID" value="HFC98623.1"/>
    <property type="molecule type" value="Genomic_DNA"/>
</dbReference>